<feature type="active site" description="Proton donor" evidence="6">
    <location>
        <position position="361"/>
    </location>
</feature>
<feature type="transmembrane region" description="Helical" evidence="9">
    <location>
        <begin position="287"/>
        <end position="305"/>
    </location>
</feature>
<accession>A0A0M4FVE1</accession>
<keyword evidence="9" id="KW-0812">Transmembrane</keyword>
<organism evidence="12 13">
    <name type="scientific">Bacillus gobiensis</name>
    <dbReference type="NCBI Taxonomy" id="1441095"/>
    <lineage>
        <taxon>Bacteria</taxon>
        <taxon>Bacillati</taxon>
        <taxon>Bacillota</taxon>
        <taxon>Bacilli</taxon>
        <taxon>Bacillales</taxon>
        <taxon>Bacillaceae</taxon>
        <taxon>Bacillus</taxon>
    </lineage>
</organism>
<comment type="similarity">
    <text evidence="8">Belongs to the peptidase M48 family.</text>
</comment>
<feature type="active site" evidence="6">
    <location>
        <position position="278"/>
    </location>
</feature>
<feature type="binding site" evidence="7">
    <location>
        <position position="281"/>
    </location>
    <ligand>
        <name>Zn(2+)</name>
        <dbReference type="ChEBI" id="CHEBI:29105"/>
        <note>catalytic</note>
    </ligand>
</feature>
<evidence type="ECO:0000256" key="9">
    <source>
        <dbReference type="SAM" id="Phobius"/>
    </source>
</evidence>
<dbReference type="AlphaFoldDB" id="A0A0M4FVE1"/>
<dbReference type="OrthoDB" id="9781930at2"/>
<dbReference type="PANTHER" id="PTHR10120">
    <property type="entry name" value="CAAX PRENYL PROTEASE 1"/>
    <property type="match status" value="1"/>
</dbReference>
<keyword evidence="5 8" id="KW-0482">Metalloprotease</keyword>
<dbReference type="InterPro" id="IPR001915">
    <property type="entry name" value="Peptidase_M48"/>
</dbReference>
<keyword evidence="9" id="KW-1133">Transmembrane helix</keyword>
<feature type="transmembrane region" description="Helical" evidence="9">
    <location>
        <begin position="7"/>
        <end position="24"/>
    </location>
</feature>
<dbReference type="EMBL" id="CP012600">
    <property type="protein sequence ID" value="ALC80650.1"/>
    <property type="molecule type" value="Genomic_DNA"/>
</dbReference>
<dbReference type="Gene3D" id="3.30.2010.10">
    <property type="entry name" value="Metalloproteases ('zincins'), catalytic domain"/>
    <property type="match status" value="1"/>
</dbReference>
<evidence type="ECO:0000259" key="10">
    <source>
        <dbReference type="Pfam" id="PF01435"/>
    </source>
</evidence>
<dbReference type="RefSeq" id="WP_053602390.1">
    <property type="nucleotide sequence ID" value="NZ_CP012600.1"/>
</dbReference>
<dbReference type="InterPro" id="IPR032456">
    <property type="entry name" value="Peptidase_M48_N"/>
</dbReference>
<dbReference type="Proteomes" id="UP000067625">
    <property type="component" value="Chromosome"/>
</dbReference>
<comment type="cofactor">
    <cofactor evidence="7 8">
        <name>Zn(2+)</name>
        <dbReference type="ChEBI" id="CHEBI:29105"/>
    </cofactor>
    <text evidence="7 8">Binds 1 zinc ion per subunit.</text>
</comment>
<dbReference type="STRING" id="1441095.AM592_02905"/>
<evidence type="ECO:0000256" key="6">
    <source>
        <dbReference type="PIRSR" id="PIRSR627057-1"/>
    </source>
</evidence>
<dbReference type="GO" id="GO:0046872">
    <property type="term" value="F:metal ion binding"/>
    <property type="evidence" value="ECO:0007669"/>
    <property type="project" value="UniProtKB-KW"/>
</dbReference>
<dbReference type="PATRIC" id="fig|1441095.3.peg.635"/>
<evidence type="ECO:0000259" key="11">
    <source>
        <dbReference type="Pfam" id="PF16491"/>
    </source>
</evidence>
<sequence>MRRWISGAVLAYVLYGLFIYLYIFQSGDSSVPDSVKGTPADPATFMTGRELILSEEYSKIRNFLFFIKIPFDWLVFFILLVAGFSKKIKSVLERATRFSYLRIAGYVFVLSVIVALCSLPLDWISYQIALNYDISAQSTGSWIKDQVIDFWISFPLMTLVTIVFYALLKKSEKRWWLYAWLITVPFTLFLFFLQPVVIDPLYNDFYPLKDQELKADILALADEAKIPADQVYEVNMSEKTNTLNAYVTGLGNNKRIVLWDTTLKELDKPEILFIMAHEMGHYVMKHVYYGLGGYLLMSLLGLYFIDKIYRWLASRYRTMLNIEGKHDLAALPLLLAIVAILSFLSSPLNNTVSRFMERQADQYAIELTEDKEAGIKTFQELSIAGLSQTNPPALVKFFRYGHPTIMERIQSLDNYKKGEDRE</sequence>
<reference evidence="13" key="1">
    <citation type="submission" date="2015-08" db="EMBL/GenBank/DDBJ databases">
        <title>Genome sequencing project for genomic taxonomy and phylogenomics of Bacillus-like bacteria.</title>
        <authorList>
            <person name="Liu B."/>
            <person name="Wang J."/>
            <person name="Zhu Y."/>
            <person name="Liu G."/>
            <person name="Chen Q."/>
            <person name="Chen Z."/>
            <person name="Lan J."/>
            <person name="Che J."/>
            <person name="Ge C."/>
            <person name="Shi H."/>
            <person name="Pan Z."/>
            <person name="Liu X."/>
        </authorList>
    </citation>
    <scope>NUCLEOTIDE SEQUENCE [LARGE SCALE GENOMIC DNA]</scope>
    <source>
        <strain evidence="13">FJAT-4402</strain>
    </source>
</reference>
<keyword evidence="13" id="KW-1185">Reference proteome</keyword>
<evidence type="ECO:0000256" key="7">
    <source>
        <dbReference type="PIRSR" id="PIRSR627057-2"/>
    </source>
</evidence>
<protein>
    <submittedName>
        <fullName evidence="12">Peptidase M48</fullName>
    </submittedName>
</protein>
<dbReference type="GO" id="GO:0071586">
    <property type="term" value="P:CAAX-box protein processing"/>
    <property type="evidence" value="ECO:0007669"/>
    <property type="project" value="InterPro"/>
</dbReference>
<evidence type="ECO:0000256" key="5">
    <source>
        <dbReference type="ARBA" id="ARBA00023049"/>
    </source>
</evidence>
<keyword evidence="9" id="KW-0472">Membrane</keyword>
<feature type="binding site" evidence="7">
    <location>
        <position position="277"/>
    </location>
    <ligand>
        <name>Zn(2+)</name>
        <dbReference type="ChEBI" id="CHEBI:29105"/>
        <note>catalytic</note>
    </ligand>
</feature>
<feature type="transmembrane region" description="Helical" evidence="9">
    <location>
        <begin position="175"/>
        <end position="198"/>
    </location>
</feature>
<dbReference type="GO" id="GO:0004222">
    <property type="term" value="F:metalloendopeptidase activity"/>
    <property type="evidence" value="ECO:0007669"/>
    <property type="project" value="InterPro"/>
</dbReference>
<evidence type="ECO:0000256" key="2">
    <source>
        <dbReference type="ARBA" id="ARBA00022723"/>
    </source>
</evidence>
<dbReference type="FunFam" id="3.30.2010.10:FF:000010">
    <property type="entry name" value="M48 family peptidase"/>
    <property type="match status" value="1"/>
</dbReference>
<keyword evidence="2 7" id="KW-0479">Metal-binding</keyword>
<feature type="transmembrane region" description="Helical" evidence="9">
    <location>
        <begin position="148"/>
        <end position="168"/>
    </location>
</feature>
<feature type="domain" description="Peptidase M48" evidence="10">
    <location>
        <begin position="207"/>
        <end position="415"/>
    </location>
</feature>
<dbReference type="CDD" id="cd07343">
    <property type="entry name" value="M48A_Zmpste24p_like"/>
    <property type="match status" value="1"/>
</dbReference>
<evidence type="ECO:0000256" key="8">
    <source>
        <dbReference type="RuleBase" id="RU003983"/>
    </source>
</evidence>
<evidence type="ECO:0000256" key="3">
    <source>
        <dbReference type="ARBA" id="ARBA00022801"/>
    </source>
</evidence>
<proteinExistence type="inferred from homology"/>
<evidence type="ECO:0000256" key="1">
    <source>
        <dbReference type="ARBA" id="ARBA00022670"/>
    </source>
</evidence>
<feature type="transmembrane region" description="Helical" evidence="9">
    <location>
        <begin position="326"/>
        <end position="344"/>
    </location>
</feature>
<evidence type="ECO:0000256" key="4">
    <source>
        <dbReference type="ARBA" id="ARBA00022833"/>
    </source>
</evidence>
<keyword evidence="4 7" id="KW-0862">Zinc</keyword>
<evidence type="ECO:0000313" key="13">
    <source>
        <dbReference type="Proteomes" id="UP000067625"/>
    </source>
</evidence>
<feature type="binding site" evidence="7">
    <location>
        <position position="357"/>
    </location>
    <ligand>
        <name>Zn(2+)</name>
        <dbReference type="ChEBI" id="CHEBI:29105"/>
        <note>catalytic</note>
    </ligand>
</feature>
<name>A0A0M4FVE1_9BACI</name>
<keyword evidence="3 8" id="KW-0378">Hydrolase</keyword>
<feature type="domain" description="CAAX prenyl protease 1 N-terminal" evidence="11">
    <location>
        <begin position="38"/>
        <end position="203"/>
    </location>
</feature>
<dbReference type="Pfam" id="PF01435">
    <property type="entry name" value="Peptidase_M48"/>
    <property type="match status" value="1"/>
</dbReference>
<feature type="transmembrane region" description="Helical" evidence="9">
    <location>
        <begin position="63"/>
        <end position="82"/>
    </location>
</feature>
<feature type="transmembrane region" description="Helical" evidence="9">
    <location>
        <begin position="103"/>
        <end position="128"/>
    </location>
</feature>
<dbReference type="InterPro" id="IPR027057">
    <property type="entry name" value="CAXX_Prtase_1"/>
</dbReference>
<evidence type="ECO:0000313" key="12">
    <source>
        <dbReference type="EMBL" id="ALC80650.1"/>
    </source>
</evidence>
<keyword evidence="1 8" id="KW-0645">Protease</keyword>
<gene>
    <name evidence="12" type="ORF">AM592_02905</name>
</gene>
<dbReference type="Pfam" id="PF16491">
    <property type="entry name" value="Peptidase_M48_N"/>
    <property type="match status" value="1"/>
</dbReference>
<reference evidence="12 13" key="2">
    <citation type="journal article" date="2016" name="Int. J. Syst. Evol. Microbiol.">
        <title>Bacillus gobiensis sp. nov., isolated from a soil sample.</title>
        <authorList>
            <person name="Liu B."/>
            <person name="Liu G.H."/>
            <person name="Cetin S."/>
            <person name="Schumann P."/>
            <person name="Pan Z.Z."/>
            <person name="Chen Q.Q."/>
        </authorList>
    </citation>
    <scope>NUCLEOTIDE SEQUENCE [LARGE SCALE GENOMIC DNA]</scope>
    <source>
        <strain evidence="12 13">FJAT-4402</strain>
    </source>
</reference>